<feature type="transmembrane region" description="Helical" evidence="6">
    <location>
        <begin position="6"/>
        <end position="28"/>
    </location>
</feature>
<dbReference type="Proteomes" id="UP000270219">
    <property type="component" value="Unassembled WGS sequence"/>
</dbReference>
<evidence type="ECO:0000256" key="1">
    <source>
        <dbReference type="ARBA" id="ARBA00004651"/>
    </source>
</evidence>
<comment type="caution">
    <text evidence="7">The sequence shown here is derived from an EMBL/GenBank/DDBJ whole genome shotgun (WGS) entry which is preliminary data.</text>
</comment>
<dbReference type="AlphaFoldDB" id="A0A498DGP1"/>
<evidence type="ECO:0000256" key="2">
    <source>
        <dbReference type="ARBA" id="ARBA00022475"/>
    </source>
</evidence>
<organism evidence="7 8">
    <name type="scientific">Oceanobacillus piezotolerans</name>
    <dbReference type="NCBI Taxonomy" id="2448030"/>
    <lineage>
        <taxon>Bacteria</taxon>
        <taxon>Bacillati</taxon>
        <taxon>Bacillota</taxon>
        <taxon>Bacilli</taxon>
        <taxon>Bacillales</taxon>
        <taxon>Bacillaceae</taxon>
        <taxon>Oceanobacillus</taxon>
    </lineage>
</organism>
<evidence type="ECO:0000256" key="6">
    <source>
        <dbReference type="SAM" id="Phobius"/>
    </source>
</evidence>
<keyword evidence="3 6" id="KW-0812">Transmembrane</keyword>
<dbReference type="Pfam" id="PF01810">
    <property type="entry name" value="LysE"/>
    <property type="match status" value="1"/>
</dbReference>
<dbReference type="GO" id="GO:0005886">
    <property type="term" value="C:plasma membrane"/>
    <property type="evidence" value="ECO:0007669"/>
    <property type="project" value="UniProtKB-SubCell"/>
</dbReference>
<protein>
    <submittedName>
        <fullName evidence="7">LysE family translocator</fullName>
    </submittedName>
</protein>
<dbReference type="EMBL" id="RCHR01000002">
    <property type="protein sequence ID" value="RLL47111.1"/>
    <property type="molecule type" value="Genomic_DNA"/>
</dbReference>
<feature type="transmembrane region" description="Helical" evidence="6">
    <location>
        <begin position="144"/>
        <end position="170"/>
    </location>
</feature>
<gene>
    <name evidence="7" type="ORF">D8M04_07970</name>
</gene>
<reference evidence="7 8" key="1">
    <citation type="submission" date="2018-10" db="EMBL/GenBank/DDBJ databases">
        <title>Oceanobacillus sp. YLB-02 draft genome.</title>
        <authorList>
            <person name="Yu L."/>
        </authorList>
    </citation>
    <scope>NUCLEOTIDE SEQUENCE [LARGE SCALE GENOMIC DNA]</scope>
    <source>
        <strain evidence="7 8">YLB-02</strain>
    </source>
</reference>
<dbReference type="PANTHER" id="PTHR30086:SF20">
    <property type="entry name" value="ARGININE EXPORTER PROTEIN ARGO-RELATED"/>
    <property type="match status" value="1"/>
</dbReference>
<dbReference type="OrthoDB" id="7874789at2"/>
<keyword evidence="4 6" id="KW-1133">Transmembrane helix</keyword>
<evidence type="ECO:0000313" key="8">
    <source>
        <dbReference type="Proteomes" id="UP000270219"/>
    </source>
</evidence>
<keyword evidence="5 6" id="KW-0472">Membrane</keyword>
<dbReference type="InterPro" id="IPR001123">
    <property type="entry name" value="LeuE-type"/>
</dbReference>
<evidence type="ECO:0000256" key="5">
    <source>
        <dbReference type="ARBA" id="ARBA00023136"/>
    </source>
</evidence>
<dbReference type="RefSeq" id="WP_121522362.1">
    <property type="nucleotide sequence ID" value="NZ_RCHR01000002.1"/>
</dbReference>
<evidence type="ECO:0000313" key="7">
    <source>
        <dbReference type="EMBL" id="RLL47111.1"/>
    </source>
</evidence>
<feature type="transmembrane region" description="Helical" evidence="6">
    <location>
        <begin position="113"/>
        <end position="138"/>
    </location>
</feature>
<feature type="transmembrane region" description="Helical" evidence="6">
    <location>
        <begin position="182"/>
        <end position="203"/>
    </location>
</feature>
<feature type="transmembrane region" description="Helical" evidence="6">
    <location>
        <begin position="40"/>
        <end position="61"/>
    </location>
</feature>
<evidence type="ECO:0000256" key="3">
    <source>
        <dbReference type="ARBA" id="ARBA00022692"/>
    </source>
</evidence>
<keyword evidence="2" id="KW-1003">Cell membrane</keyword>
<dbReference type="PANTHER" id="PTHR30086">
    <property type="entry name" value="ARGININE EXPORTER PROTEIN ARGO"/>
    <property type="match status" value="1"/>
</dbReference>
<name>A0A498DGP1_9BACI</name>
<accession>A0A498DGP1</accession>
<feature type="transmembrane region" description="Helical" evidence="6">
    <location>
        <begin position="73"/>
        <end position="92"/>
    </location>
</feature>
<sequence length="204" mass="21818">MFGELLIKGLIIGFSIAAPVGPIGILCIRRTIEHGRIVGFVSGLGAATADGLYGLIAGLGLTLITNFLIGQQFWLHFIGSTFLCYLGVKIFFSRPSNKSAKAKGNKPFTAYASTFFLTITNPVTILSFIAIFSGLGIIDNYTTILGLILVLGVFLGSALWWLLLSSIAGIVANRMKNFSLSFVNRISGLIILLFGLYGLMIGMG</sequence>
<evidence type="ECO:0000256" key="4">
    <source>
        <dbReference type="ARBA" id="ARBA00022989"/>
    </source>
</evidence>
<keyword evidence="8" id="KW-1185">Reference proteome</keyword>
<comment type="subcellular location">
    <subcellularLocation>
        <location evidence="1">Cell membrane</location>
        <topology evidence="1">Multi-pass membrane protein</topology>
    </subcellularLocation>
</comment>
<dbReference type="GO" id="GO:0015171">
    <property type="term" value="F:amino acid transmembrane transporter activity"/>
    <property type="evidence" value="ECO:0007669"/>
    <property type="project" value="TreeGrafter"/>
</dbReference>
<proteinExistence type="predicted"/>